<reference evidence="1 2" key="1">
    <citation type="journal article" date="2022" name="New Phytol.">
        <title>Ecological generalism drives hyperdiversity of secondary metabolite gene clusters in xylarialean endophytes.</title>
        <authorList>
            <person name="Franco M.E.E."/>
            <person name="Wisecaver J.H."/>
            <person name="Arnold A.E."/>
            <person name="Ju Y.M."/>
            <person name="Slot J.C."/>
            <person name="Ahrendt S."/>
            <person name="Moore L.P."/>
            <person name="Eastman K.E."/>
            <person name="Scott K."/>
            <person name="Konkel Z."/>
            <person name="Mondo S.J."/>
            <person name="Kuo A."/>
            <person name="Hayes R.D."/>
            <person name="Haridas S."/>
            <person name="Andreopoulos B."/>
            <person name="Riley R."/>
            <person name="LaButti K."/>
            <person name="Pangilinan J."/>
            <person name="Lipzen A."/>
            <person name="Amirebrahimi M."/>
            <person name="Yan J."/>
            <person name="Adam C."/>
            <person name="Keymanesh K."/>
            <person name="Ng V."/>
            <person name="Louie K."/>
            <person name="Northen T."/>
            <person name="Drula E."/>
            <person name="Henrissat B."/>
            <person name="Hsieh H.M."/>
            <person name="Youens-Clark K."/>
            <person name="Lutzoni F."/>
            <person name="Miadlikowska J."/>
            <person name="Eastwood D.C."/>
            <person name="Hamelin R.C."/>
            <person name="Grigoriev I.V."/>
            <person name="U'Ren J.M."/>
        </authorList>
    </citation>
    <scope>NUCLEOTIDE SEQUENCE [LARGE SCALE GENOMIC DNA]</scope>
    <source>
        <strain evidence="1 2">ER1909</strain>
    </source>
</reference>
<gene>
    <name evidence="1" type="ORF">F4821DRAFT_266284</name>
</gene>
<protein>
    <submittedName>
        <fullName evidence="1">Hydantoinase B/oxoprolinase-domain-containing protein</fullName>
    </submittedName>
</protein>
<comment type="caution">
    <text evidence="1">The sequence shown here is derived from an EMBL/GenBank/DDBJ whole genome shotgun (WGS) entry which is preliminary data.</text>
</comment>
<name>A0ACC0DLI9_9PEZI</name>
<organism evidence="1 2">
    <name type="scientific">Hypoxylon rubiginosum</name>
    <dbReference type="NCBI Taxonomy" id="110542"/>
    <lineage>
        <taxon>Eukaryota</taxon>
        <taxon>Fungi</taxon>
        <taxon>Dikarya</taxon>
        <taxon>Ascomycota</taxon>
        <taxon>Pezizomycotina</taxon>
        <taxon>Sordariomycetes</taxon>
        <taxon>Xylariomycetidae</taxon>
        <taxon>Xylariales</taxon>
        <taxon>Hypoxylaceae</taxon>
        <taxon>Hypoxylon</taxon>
    </lineage>
</organism>
<dbReference type="Proteomes" id="UP001497680">
    <property type="component" value="Unassembled WGS sequence"/>
</dbReference>
<sequence>MAVGTLPPAVQQKSVKFAIDRGGTFTDVFAAVPGQEDIVLKLLSVDPGSYDDAPAEGIRRVLETVSGKPIPRGSPIPKDLIHSIRMGTTVATNALLERKGTRHAFVVNQGFGDLLEIGYQSRPKLFELGIRKPELLYEKVVEISERVTVEEFDEDVSKDSRPPLEEIPGVLVKGITGDILRIIRPLDEAEVREKLAKIKAEGIETLAICLVHSYIYPNHENRVAEIAKEMGFTHVSTSSSVGANMIKMISRGSSASADAYLTPEIIRYVSGFAKVFADGNLDGVSCEFMQSDGGLVSHKQFNGLKGILSGPAGGVVGHARTSYDGSSPIVGFDMGGTSTDVSRYGGTFEHVFETTTAGVSIQSPQLDINTVAAGGGSMLFWRDGLFKVGPDSAGAHPGPASYRKGGPLTVTDANLFLGRLIPDYFPKIFGPTEDLLLDIEVVVRKFEELTAQINADTGRSMTPLEVAHGFIDVANESMSRPIRALTEARGFETGQHNLATFGGAGGQHACEIGKKLGIRRIVIHKYSSILSAYGMALAEVVQEAQEPSSEILSEESLKRLLARMTDLKAKVTEGLLTQGIQEASIEHEQYLNLRYQGTDTNFMILAPFDGDWRSALEKEHLRELSFVFPKDKKVHIDDVRVRGVGKSTEVSNDNSKLVKELKSPTFSEVQTGEDRTTQAYFAEGGLQPTKVFRLNELAPGTIVAGPAIIIDNTQTIVVVPGSQARILSSHVVIDLVDEKPQQSQEEQELVVDPIKLSIFGHRFMSIAEQMGRTLQKTSISINIKERLDFSCAIFSPDGELVANAPHVPVHLGSMSYAVKYQHNLHRGNLRPGDVIVSNHPESGGTHLPDITVISPVFDADGDSICFYTASRGHHLDIGGYRGNSMPPDSTELWQEGAAIKSFFLVRDNHFDEEGIIKILLEPGKYPNSSGSRRLGDNLSDLKAQVAANTKGSNLIRALMEEYGKPTVHFYMAKIQENAEVAVRGYLKSAYKKYGSKPLKAKQFLDNGSMMKVAITLDESGFGTFDFTGTSCEMLSNMNAPPAITYSALIYTLRLLIGSDIPLNQGCLAPTKVILPKNCFLNPSSGPAVCCGNTLTSQRLVDLLLDAFKAASGSQGCMNCFGFFGNCKDESGEAQSGFGFSYGETICGGEGAGPTWHGASAVQVHMTNTRTTDTEIIEKRYPVLVREFSIRRGSGGRGQFNGGCGIVRDWECRYPLTYGLITERRVHQPYGMMGGRPGASGANYWVQKQEDGSERWINIGSRGQVDMKEGDRCVIHTPGGGGWGTPDSLDEDEDEEDWSVGATNGANGTNGVNGTKEAKVVYPRATGSLNAFSAAQEASS</sequence>
<keyword evidence="2" id="KW-1185">Reference proteome</keyword>
<proteinExistence type="predicted"/>
<accession>A0ACC0DLI9</accession>
<evidence type="ECO:0000313" key="2">
    <source>
        <dbReference type="Proteomes" id="UP001497680"/>
    </source>
</evidence>
<dbReference type="EMBL" id="MU394280">
    <property type="protein sequence ID" value="KAI6093468.1"/>
    <property type="molecule type" value="Genomic_DNA"/>
</dbReference>
<evidence type="ECO:0000313" key="1">
    <source>
        <dbReference type="EMBL" id="KAI6093468.1"/>
    </source>
</evidence>